<dbReference type="InterPro" id="IPR012337">
    <property type="entry name" value="RNaseH-like_sf"/>
</dbReference>
<accession>A0A8S4CY37</accession>
<dbReference type="CDD" id="cd04009">
    <property type="entry name" value="C2B_Munc13-like"/>
    <property type="match status" value="1"/>
</dbReference>
<dbReference type="SUPFAM" id="SSF56672">
    <property type="entry name" value="DNA/RNA polymerases"/>
    <property type="match status" value="1"/>
</dbReference>
<dbReference type="Pfam" id="PF00168">
    <property type="entry name" value="C2"/>
    <property type="match status" value="1"/>
</dbReference>
<dbReference type="InterPro" id="IPR000008">
    <property type="entry name" value="C2_dom"/>
</dbReference>
<dbReference type="PROSITE" id="PS50994">
    <property type="entry name" value="INTEGRASE"/>
    <property type="match status" value="1"/>
</dbReference>
<dbReference type="GO" id="GO:0015074">
    <property type="term" value="P:DNA integration"/>
    <property type="evidence" value="ECO:0007669"/>
    <property type="project" value="InterPro"/>
</dbReference>
<dbReference type="GO" id="GO:0071897">
    <property type="term" value="P:DNA biosynthetic process"/>
    <property type="evidence" value="ECO:0007669"/>
    <property type="project" value="UniProtKB-ARBA"/>
</dbReference>
<dbReference type="InterPro" id="IPR043502">
    <property type="entry name" value="DNA/RNA_pol_sf"/>
</dbReference>
<dbReference type="InterPro" id="IPR035892">
    <property type="entry name" value="C2_domain_sf"/>
</dbReference>
<dbReference type="InterPro" id="IPR036397">
    <property type="entry name" value="RNaseH_sf"/>
</dbReference>
<dbReference type="PROSITE" id="PS51258">
    <property type="entry name" value="MHD1"/>
    <property type="match status" value="1"/>
</dbReference>
<sequence length="2208" mass="250740">MSKAQASESSVEVKLPQIKLPTFCGKYEEWQTFHDMFVSLIHENTTLAEVQKLHYLKSSLSGEPEILLRNLPITEANYSEAWNQLKRRYNNKRFNANEFLKTLFNQETIKYESASDIKHLLDTTSSCLKSLTNMGIDTTSWDVIIIHLVTSKLDSETRKMWEHRVGLQAEKYNDDLPTWPQLTEFLETRFRALEMMNQSAPNINRSQHMEKTQHSYQPTKPKSFHSAVQQNKCTMCSGSHNLYQCKQFNHLNPQERSSYVQEQRLCFNCLSPAHSRQGLTSDHQEPNIENEVKRATENLPASDSETRMVANFAREKLPEHQVLLATASVNVKSNNGSKHIIRALLDQGSMASFVTEATVQLLGLKRVPASGIVSGLGEGETRIKSMVSINLESRHNPEKTVQVNAFVLKSLTSLLPTTQLTEIAWLKGERIPLADPQYNAPGRINILLGAEVYGDIVLPGIIKKSDGPIAQNTMFGWILSGRVRDTKEGAKLANMHIGIKEDTFLKQFWEMENEPDSVKKQLTREEELCEERFKSTTERDQNGRYVVRLPFKIEDPECQYGGSREIAQRRFCHLERKLISNPVLYDEYKRVINEYVELNHMAQIVKEEEINNPRAVYLPHHAVVRNDKKTTKVRVVFDASCEGYNKVSLNDELLIGPKLQQDLRHILLRWRRHRICLVADIVKMYRQVRVNDKDTDFQRIVWRSNPNEPIKHYRLLTVTFGTAAAPYLAVKSLQQLAKDEQTKWPLAADITLRDFYMDDLMTGCQTEDEAKDIYHQMDELMKAGGFELQKWTSNNDQVLKVIEEEKRTADQSIPVELSNLVKVLGISWNRMNDQFEYSVRLPEENQQPITKRRVLSDISRLYDPMGWIAPVVAVAKVFIQELWKSELEWDEQLTEDLRNKWLQFRSELVTVKRCVIPRWLNTTNDCHIELHAFADASRTAYAAAVYMRVISPSGQIYVHLMTAKTKVSPVEKEISIPRLELCAAVLAAKLIFEVSEVMDVPQEKLYAWSDSTVVLAWLNGLPNRWTTFVSNRVSQILTLLEADRWRHVNTNSNPADCASRGLKPSEMSTHLLWWEGPEWLREDIPPATEKEFLTHEEERTVKVLAVAVEEESFVWTRFSALAKMLTILAYCRRFLRIKKTKETRETIPKLVTAKEREEVLKISIKQTQEFHFREEIGRLRTEGKVAKKSSLYTLNPIMDKDGIIRVGGRIHLAQVAYEKRHPVILPAKSHLTTLIVVEAHKITLHGGPQVMHNYLRSRYWIIRGKDQVKKCYRECVTCLRYSRQSNNQLMGQLPEARLKPSKPFQASGVDYAGPINIKFSPGRGAKSYKGYIALFVCMVTRAIHLEAVSDLSTQGFIAAYRRFTARRGHCQDLYSDNGTNFVGADRQLKEMLTSAKSQLHQDIASLLTLEGTSWHFIPPGAPNFGGLWEAGVRSTKSHMKRVIGDSILTFEELTTVLTQIEACLNSRPLTKLSDNPDDPLPLTPGHFLVGEPSEIAGALRKGTAEWYEALCAQDTESERGEDLVNLITLVQIDLQQGLTYYHPLFETTNNVPYFSIVFNHLDKMVSEDVKQCVEHWVAEGWCGVAEEEFYDELGNGSKDYVTVCTVSAKTLPFEVLSAVRELCVSATPPAPPQPNAEPPPQLVEAYDWFEPLIDRWLAVTKTMALQRVRAAVELGASGARGKLRRNSVQMMLHGRAAPHLHKSTTRPFLNTRSFKRSYKSVLRMNLAQFHVIAAPDVFRSEAKGYPAPRPAPAPPHRPVEAERIVKHSTSSVDTAACLYHMRLVWRAIGGADEGSAGGGLRLLEAACATALHYADLVHGALADQGYYENHGQNKSTEEICTIVNNLEYVRRSLAEYDDEHIGNDESARQLVRGALGTLEARAARAAAPLAARARPPLRKAVFHLAWSPDSLPTNQAITPLLEYLDQHLSSLNTWLLPRAFTRALSGCWVAVLKEVSTQADAGGAERPRVYHSRLREALDLLAEFIHAEGKGLPMSEVHCGEWQRVEQRLQYHQAATEELLELWLACRLADQARTPLPSPYGSILVRVYFNHDSLCVEVLSARDVIPLDPNGLSDPFVVLELLPKRLFPKAHDQSTNVQKKTLNPIWDECFEFGVSLESCRSGHAALSLSVWDRDVLTADDFAGEAFVSLARIPGVNSHAPPDPLRPLELPLMQLHDRNHPILQILESRTTDKLAMDFVKKQKLRFAEQ</sequence>
<feature type="domain" description="MHD2" evidence="4">
    <location>
        <begin position="1914"/>
        <end position="2023"/>
    </location>
</feature>
<dbReference type="Pfam" id="PF00078">
    <property type="entry name" value="RVT_1"/>
    <property type="match status" value="1"/>
</dbReference>
<dbReference type="Gene3D" id="3.30.420.10">
    <property type="entry name" value="Ribonuclease H-like superfamily/Ribonuclease H"/>
    <property type="match status" value="1"/>
</dbReference>
<dbReference type="InterPro" id="IPR000477">
    <property type="entry name" value="RT_dom"/>
</dbReference>
<comment type="caution">
    <text evidence="5">The sequence shown here is derived from an EMBL/GenBank/DDBJ whole genome shotgun (WGS) entry which is preliminary data.</text>
</comment>
<gene>
    <name evidence="5" type="ORF">PLXY2_LOCUS567</name>
</gene>
<dbReference type="CDD" id="cd01644">
    <property type="entry name" value="RT_pepA17"/>
    <property type="match status" value="1"/>
</dbReference>
<dbReference type="SUPFAM" id="SSF49562">
    <property type="entry name" value="C2 domain (Calcium/lipid-binding domain, CaLB)"/>
    <property type="match status" value="1"/>
</dbReference>
<evidence type="ECO:0000313" key="6">
    <source>
        <dbReference type="Proteomes" id="UP000653454"/>
    </source>
</evidence>
<dbReference type="InterPro" id="IPR005312">
    <property type="entry name" value="DUF1759"/>
</dbReference>
<dbReference type="InterPro" id="IPR008042">
    <property type="entry name" value="Retrotrans_Pao"/>
</dbReference>
<reference evidence="5" key="1">
    <citation type="submission" date="2020-11" db="EMBL/GenBank/DDBJ databases">
        <authorList>
            <person name="Whiteford S."/>
        </authorList>
    </citation>
    <scope>NUCLEOTIDE SEQUENCE</scope>
</reference>
<dbReference type="PROSITE" id="PS51259">
    <property type="entry name" value="MHD2"/>
    <property type="match status" value="1"/>
</dbReference>
<protein>
    <submittedName>
        <fullName evidence="5">(diamondback moth) hypothetical protein</fullName>
    </submittedName>
</protein>
<dbReference type="Gene3D" id="1.10.357.50">
    <property type="match status" value="1"/>
</dbReference>
<dbReference type="SMART" id="SM00239">
    <property type="entry name" value="C2"/>
    <property type="match status" value="1"/>
</dbReference>
<evidence type="ECO:0000259" key="3">
    <source>
        <dbReference type="PROSITE" id="PS51258"/>
    </source>
</evidence>
<proteinExistence type="predicted"/>
<feature type="domain" description="C2" evidence="1">
    <location>
        <begin position="2035"/>
        <end position="2162"/>
    </location>
</feature>
<organism evidence="5 6">
    <name type="scientific">Plutella xylostella</name>
    <name type="common">Diamondback moth</name>
    <name type="synonym">Plutella maculipennis</name>
    <dbReference type="NCBI Taxonomy" id="51655"/>
    <lineage>
        <taxon>Eukaryota</taxon>
        <taxon>Metazoa</taxon>
        <taxon>Ecdysozoa</taxon>
        <taxon>Arthropoda</taxon>
        <taxon>Hexapoda</taxon>
        <taxon>Insecta</taxon>
        <taxon>Pterygota</taxon>
        <taxon>Neoptera</taxon>
        <taxon>Endopterygota</taxon>
        <taxon>Lepidoptera</taxon>
        <taxon>Glossata</taxon>
        <taxon>Ditrysia</taxon>
        <taxon>Yponomeutoidea</taxon>
        <taxon>Plutellidae</taxon>
        <taxon>Plutella</taxon>
    </lineage>
</organism>
<dbReference type="InterPro" id="IPR014772">
    <property type="entry name" value="Munc13_dom-2"/>
</dbReference>
<dbReference type="EMBL" id="CAJHNJ030000001">
    <property type="protein sequence ID" value="CAG9088099.1"/>
    <property type="molecule type" value="Genomic_DNA"/>
</dbReference>
<dbReference type="Pfam" id="PF05380">
    <property type="entry name" value="Peptidase_A17"/>
    <property type="match status" value="1"/>
</dbReference>
<name>A0A8S4CY37_PLUXY</name>
<feature type="domain" description="Integrase catalytic" evidence="2">
    <location>
        <begin position="1299"/>
        <end position="1492"/>
    </location>
</feature>
<dbReference type="InterPro" id="IPR041588">
    <property type="entry name" value="Integrase_H2C2"/>
</dbReference>
<evidence type="ECO:0000259" key="1">
    <source>
        <dbReference type="PROSITE" id="PS50004"/>
    </source>
</evidence>
<dbReference type="Gene3D" id="1.10.340.70">
    <property type="match status" value="1"/>
</dbReference>
<evidence type="ECO:0000313" key="5">
    <source>
        <dbReference type="EMBL" id="CAG9088099.1"/>
    </source>
</evidence>
<dbReference type="GO" id="GO:0042575">
    <property type="term" value="C:DNA polymerase complex"/>
    <property type="evidence" value="ECO:0007669"/>
    <property type="project" value="UniProtKB-ARBA"/>
</dbReference>
<dbReference type="InterPro" id="IPR001584">
    <property type="entry name" value="Integrase_cat-core"/>
</dbReference>
<evidence type="ECO:0000259" key="4">
    <source>
        <dbReference type="PROSITE" id="PS51259"/>
    </source>
</evidence>
<keyword evidence="6" id="KW-1185">Reference proteome</keyword>
<dbReference type="PANTHER" id="PTHR47331">
    <property type="entry name" value="PHD-TYPE DOMAIN-CONTAINING PROTEIN"/>
    <property type="match status" value="1"/>
</dbReference>
<dbReference type="PANTHER" id="PTHR47331:SF1">
    <property type="entry name" value="GAG-LIKE PROTEIN"/>
    <property type="match status" value="1"/>
</dbReference>
<dbReference type="GO" id="GO:0003676">
    <property type="term" value="F:nucleic acid binding"/>
    <property type="evidence" value="ECO:0007669"/>
    <property type="project" value="InterPro"/>
</dbReference>
<dbReference type="Pfam" id="PF03564">
    <property type="entry name" value="DUF1759"/>
    <property type="match status" value="1"/>
</dbReference>
<dbReference type="PROSITE" id="PS50004">
    <property type="entry name" value="C2"/>
    <property type="match status" value="1"/>
</dbReference>
<dbReference type="Proteomes" id="UP000653454">
    <property type="component" value="Unassembled WGS sequence"/>
</dbReference>
<dbReference type="Pfam" id="PF17921">
    <property type="entry name" value="Integrase_H2C2"/>
    <property type="match status" value="1"/>
</dbReference>
<dbReference type="Gene3D" id="2.60.40.150">
    <property type="entry name" value="C2 domain"/>
    <property type="match status" value="1"/>
</dbReference>
<evidence type="ECO:0000259" key="2">
    <source>
        <dbReference type="PROSITE" id="PS50994"/>
    </source>
</evidence>
<feature type="domain" description="MHD1" evidence="3">
    <location>
        <begin position="1613"/>
        <end position="1817"/>
    </location>
</feature>
<dbReference type="InterPro" id="IPR014770">
    <property type="entry name" value="Munc13_1"/>
</dbReference>
<dbReference type="SUPFAM" id="SSF53098">
    <property type="entry name" value="Ribonuclease H-like"/>
    <property type="match status" value="1"/>
</dbReference>